<dbReference type="HAMAP" id="MF_00500">
    <property type="entry name" value="Ribosomal_bS20"/>
    <property type="match status" value="1"/>
</dbReference>
<dbReference type="NCBIfam" id="TIGR00029">
    <property type="entry name" value="S20"/>
    <property type="match status" value="1"/>
</dbReference>
<keyword evidence="4 8" id="KW-0694">RNA-binding</keyword>
<dbReference type="Pfam" id="PF01649">
    <property type="entry name" value="Ribosomal_S20p"/>
    <property type="match status" value="1"/>
</dbReference>
<feature type="compositionally biased region" description="Polar residues" evidence="9">
    <location>
        <begin position="80"/>
        <end position="94"/>
    </location>
</feature>
<feature type="region of interest" description="Disordered" evidence="9">
    <location>
        <begin position="68"/>
        <end position="94"/>
    </location>
</feature>
<comment type="caution">
    <text evidence="10">The sequence shown here is derived from an EMBL/GenBank/DDBJ whole genome shotgun (WGS) entry which is preliminary data.</text>
</comment>
<reference evidence="11" key="1">
    <citation type="journal article" date="2015" name="Genome Announc.">
        <title>Draft Genome Sequence of an Anaerobic Ammonium-Oxidizing Bacterium, "Candidatus Brocadia sinica".</title>
        <authorList>
            <person name="Oshiki M."/>
            <person name="Shinyako-Hata K."/>
            <person name="Satoh H."/>
            <person name="Okabe S."/>
        </authorList>
    </citation>
    <scope>NUCLEOTIDE SEQUENCE [LARGE SCALE GENOMIC DNA]</scope>
    <source>
        <strain evidence="11">JPN1</strain>
    </source>
</reference>
<feature type="region of interest" description="Disordered" evidence="9">
    <location>
        <begin position="1"/>
        <end position="26"/>
    </location>
</feature>
<dbReference type="PANTHER" id="PTHR33398">
    <property type="entry name" value="30S RIBOSOMAL PROTEIN S20"/>
    <property type="match status" value="1"/>
</dbReference>
<gene>
    <name evidence="8" type="primary">rpsT</name>
    <name evidence="10" type="ORF">BROSI_A0805</name>
</gene>
<dbReference type="RefSeq" id="WP_052562432.1">
    <property type="nucleotide sequence ID" value="NZ_BAFN01000001.1"/>
</dbReference>
<dbReference type="GO" id="GO:0005840">
    <property type="term" value="C:ribosome"/>
    <property type="evidence" value="ECO:0007669"/>
    <property type="project" value="UniProtKB-KW"/>
</dbReference>
<proteinExistence type="inferred from homology"/>
<accession>A0ABQ0JUD0</accession>
<sequence>MPTMKSAKKRLRQNIKRNLRNRSRKSALRTQIKHFLGVVKEGNIPSAEEKLRLAIKKLDKAAAKGILHKNTASRKKSRLTKQLNKIKTAAPQKS</sequence>
<evidence type="ECO:0000256" key="5">
    <source>
        <dbReference type="ARBA" id="ARBA00022980"/>
    </source>
</evidence>
<keyword evidence="5 8" id="KW-0689">Ribosomal protein</keyword>
<evidence type="ECO:0000256" key="4">
    <source>
        <dbReference type="ARBA" id="ARBA00022884"/>
    </source>
</evidence>
<evidence type="ECO:0000256" key="6">
    <source>
        <dbReference type="ARBA" id="ARBA00023274"/>
    </source>
</evidence>
<dbReference type="PANTHER" id="PTHR33398:SF1">
    <property type="entry name" value="SMALL RIBOSOMAL SUBUNIT PROTEIN BS20C"/>
    <property type="match status" value="1"/>
</dbReference>
<dbReference type="InterPro" id="IPR036510">
    <property type="entry name" value="Ribosomal_bS20_sf"/>
</dbReference>
<evidence type="ECO:0000256" key="8">
    <source>
        <dbReference type="HAMAP-Rule" id="MF_00500"/>
    </source>
</evidence>
<name>A0ABQ0JUD0_9BACT</name>
<protein>
    <recommendedName>
        <fullName evidence="7 8">Small ribosomal subunit protein bS20</fullName>
    </recommendedName>
</protein>
<organism evidence="10 11">
    <name type="scientific">Candidatus Brocadia sinica JPN1</name>
    <dbReference type="NCBI Taxonomy" id="1197129"/>
    <lineage>
        <taxon>Bacteria</taxon>
        <taxon>Pseudomonadati</taxon>
        <taxon>Planctomycetota</taxon>
        <taxon>Candidatus Brocadiia</taxon>
        <taxon>Candidatus Brocadiales</taxon>
        <taxon>Candidatus Brocadiaceae</taxon>
        <taxon>Candidatus Brocadia</taxon>
    </lineage>
</organism>
<keyword evidence="3 8" id="KW-0699">rRNA-binding</keyword>
<dbReference type="SUPFAM" id="SSF46992">
    <property type="entry name" value="Ribosomal protein S20"/>
    <property type="match status" value="1"/>
</dbReference>
<dbReference type="EMBL" id="BAFN01000001">
    <property type="protein sequence ID" value="GAN32293.1"/>
    <property type="molecule type" value="Genomic_DNA"/>
</dbReference>
<evidence type="ECO:0000256" key="9">
    <source>
        <dbReference type="SAM" id="MobiDB-lite"/>
    </source>
</evidence>
<dbReference type="Proteomes" id="UP000032309">
    <property type="component" value="Unassembled WGS sequence"/>
</dbReference>
<evidence type="ECO:0000256" key="2">
    <source>
        <dbReference type="ARBA" id="ARBA00007634"/>
    </source>
</evidence>
<evidence type="ECO:0000256" key="7">
    <source>
        <dbReference type="ARBA" id="ARBA00035136"/>
    </source>
</evidence>
<comment type="similarity">
    <text evidence="2 8">Belongs to the bacterial ribosomal protein bS20 family.</text>
</comment>
<keyword evidence="11" id="KW-1185">Reference proteome</keyword>
<evidence type="ECO:0000313" key="10">
    <source>
        <dbReference type="EMBL" id="GAN32293.1"/>
    </source>
</evidence>
<dbReference type="InterPro" id="IPR002583">
    <property type="entry name" value="Ribosomal_bS20"/>
</dbReference>
<evidence type="ECO:0000313" key="11">
    <source>
        <dbReference type="Proteomes" id="UP000032309"/>
    </source>
</evidence>
<evidence type="ECO:0000256" key="3">
    <source>
        <dbReference type="ARBA" id="ARBA00022730"/>
    </source>
</evidence>
<dbReference type="Gene3D" id="1.20.58.110">
    <property type="entry name" value="Ribosomal protein S20"/>
    <property type="match status" value="1"/>
</dbReference>
<comment type="function">
    <text evidence="1 8">Binds directly to 16S ribosomal RNA.</text>
</comment>
<evidence type="ECO:0000256" key="1">
    <source>
        <dbReference type="ARBA" id="ARBA00003134"/>
    </source>
</evidence>
<keyword evidence="6 8" id="KW-0687">Ribonucleoprotein</keyword>